<keyword evidence="4" id="KW-0677">Repeat</keyword>
<evidence type="ECO:0000256" key="4">
    <source>
        <dbReference type="ARBA" id="ARBA00022737"/>
    </source>
</evidence>
<dbReference type="InterPro" id="IPR013087">
    <property type="entry name" value="Znf_C2H2_type"/>
</dbReference>
<dbReference type="AlphaFoldDB" id="A0A8U8AUK6"/>
<keyword evidence="10" id="KW-0539">Nucleus</keyword>
<dbReference type="Pfam" id="PF00096">
    <property type="entry name" value="zf-C2H2"/>
    <property type="match status" value="1"/>
</dbReference>
<dbReference type="SMART" id="SM00355">
    <property type="entry name" value="ZnF_C2H2"/>
    <property type="match status" value="4"/>
</dbReference>
<proteinExistence type="inferred from homology"/>
<dbReference type="GO" id="GO:0008270">
    <property type="term" value="F:zinc ion binding"/>
    <property type="evidence" value="ECO:0007669"/>
    <property type="project" value="UniProtKB-KW"/>
</dbReference>
<accession>A0A8U8AUK6</accession>
<evidence type="ECO:0000313" key="12">
    <source>
        <dbReference type="Ensembl" id="ENSCPVP00000023755.1"/>
    </source>
</evidence>
<dbReference type="GO" id="GO:0003677">
    <property type="term" value="F:DNA binding"/>
    <property type="evidence" value="ECO:0007669"/>
    <property type="project" value="UniProtKB-KW"/>
</dbReference>
<dbReference type="SUPFAM" id="SSF57667">
    <property type="entry name" value="beta-beta-alpha zinc fingers"/>
    <property type="match status" value="4"/>
</dbReference>
<dbReference type="Gene3D" id="3.30.160.60">
    <property type="entry name" value="Classic Zinc Finger"/>
    <property type="match status" value="3"/>
</dbReference>
<dbReference type="PANTHER" id="PTHR22979:SF2">
    <property type="entry name" value="ZINC FINGER PROTEIN 512"/>
    <property type="match status" value="1"/>
</dbReference>
<feature type="compositionally biased region" description="Basic residues" evidence="11">
    <location>
        <begin position="448"/>
        <end position="463"/>
    </location>
</feature>
<dbReference type="InterPro" id="IPR052274">
    <property type="entry name" value="Krueppel_C2H2_Zn-finger"/>
</dbReference>
<evidence type="ECO:0000256" key="8">
    <source>
        <dbReference type="ARBA" id="ARBA00023125"/>
    </source>
</evidence>
<keyword evidence="9" id="KW-0804">Transcription</keyword>
<protein>
    <submittedName>
        <fullName evidence="12">Uncharacterized protein</fullName>
    </submittedName>
</protein>
<keyword evidence="13" id="KW-1185">Reference proteome</keyword>
<sequence length="530" mass="60480">MRPYTQEFDLMFSRSKPPEEVEAAMVGVNSDSEDTVTNISPASPVNGSAEPRSKRTIRRPAYWLEMRGMKNSVNKSSEKKGEVLLKGKRKSEQREGKDVKDSPKKKQKISGKNQQTGTKQNSRTKHHSVQKEPETYETGSMEEQWSLEIQDKGRVTCPTCRAVVRKTVEGLKKHMLNCRKPIMKEGEEVDEQLERERLRKVLKRMGKLKCAREGCTGSFTSIMGYLYHIKKCGKAASELEKMAMKCHHCGKAYRSKAGLVYHLRSKHGPVTFLHEERTENLKEMKREQNSAGRVQRRSAKVAIYYLHELAGEELAKEWPKRKVLQDLIPDDRKLKYTRPGLPTFSQDVLCKWKTEIKMYRRVHCPNQGCESVYGSVSGLKSHLGTCTLGDFVAGKYKCLLCEKEFTSESGVKYHINSVHAEDWFDVNTTTTKSFQKLMKIRQREEQKKQRKKRPLSRGKKKRAGSLAAKKLPAVGAEKTRRSKRGRPPRADKESTGSEEGAPQVAQKAEVPKSSSSRKRGRSKSLEDEKE</sequence>
<evidence type="ECO:0000256" key="10">
    <source>
        <dbReference type="ARBA" id="ARBA00023242"/>
    </source>
</evidence>
<comment type="similarity">
    <text evidence="2">Belongs to the krueppel C2H2-type zinc-finger protein family.</text>
</comment>
<dbReference type="FunFam" id="3.30.160.60:FF:000177">
    <property type="entry name" value="Zinc finger protein 512"/>
    <property type="match status" value="1"/>
</dbReference>
<dbReference type="InterPro" id="IPR048408">
    <property type="entry name" value="ZNF512_C2HC"/>
</dbReference>
<feature type="region of interest" description="Disordered" evidence="11">
    <location>
        <begin position="28"/>
        <end position="143"/>
    </location>
</feature>
<keyword evidence="5" id="KW-0863">Zinc-finger</keyword>
<evidence type="ECO:0000256" key="6">
    <source>
        <dbReference type="ARBA" id="ARBA00022833"/>
    </source>
</evidence>
<evidence type="ECO:0000256" key="3">
    <source>
        <dbReference type="ARBA" id="ARBA00022723"/>
    </source>
</evidence>
<evidence type="ECO:0000256" key="1">
    <source>
        <dbReference type="ARBA" id="ARBA00004123"/>
    </source>
</evidence>
<evidence type="ECO:0000256" key="5">
    <source>
        <dbReference type="ARBA" id="ARBA00022771"/>
    </source>
</evidence>
<dbReference type="PANTHER" id="PTHR22979">
    <property type="entry name" value="ZINC FINGER PROTEIN-RELATED"/>
    <property type="match status" value="1"/>
</dbReference>
<organism evidence="12 13">
    <name type="scientific">Geospiza parvula</name>
    <name type="common">Small tree-finch</name>
    <name type="synonym">Camarhynchus parvulus</name>
    <dbReference type="NCBI Taxonomy" id="87175"/>
    <lineage>
        <taxon>Eukaryota</taxon>
        <taxon>Metazoa</taxon>
        <taxon>Chordata</taxon>
        <taxon>Craniata</taxon>
        <taxon>Vertebrata</taxon>
        <taxon>Euteleostomi</taxon>
        <taxon>Archelosauria</taxon>
        <taxon>Archosauria</taxon>
        <taxon>Dinosauria</taxon>
        <taxon>Saurischia</taxon>
        <taxon>Theropoda</taxon>
        <taxon>Coelurosauria</taxon>
        <taxon>Aves</taxon>
        <taxon>Neognathae</taxon>
        <taxon>Neoaves</taxon>
        <taxon>Telluraves</taxon>
        <taxon>Australaves</taxon>
        <taxon>Passeriformes</taxon>
        <taxon>Thraupidae</taxon>
        <taxon>Camarhynchus</taxon>
    </lineage>
</organism>
<dbReference type="Pfam" id="PF21276">
    <property type="entry name" value="ZNF512_C2HC"/>
    <property type="match status" value="2"/>
</dbReference>
<evidence type="ECO:0000256" key="11">
    <source>
        <dbReference type="SAM" id="MobiDB-lite"/>
    </source>
</evidence>
<dbReference type="Proteomes" id="UP000694382">
    <property type="component" value="Chromosome 3"/>
</dbReference>
<evidence type="ECO:0000256" key="7">
    <source>
        <dbReference type="ARBA" id="ARBA00023015"/>
    </source>
</evidence>
<dbReference type="PROSITE" id="PS00028">
    <property type="entry name" value="ZINC_FINGER_C2H2_1"/>
    <property type="match status" value="2"/>
</dbReference>
<keyword evidence="6" id="KW-0862">Zinc</keyword>
<reference evidence="12" key="3">
    <citation type="submission" date="2025-09" db="UniProtKB">
        <authorList>
            <consortium name="Ensembl"/>
        </authorList>
    </citation>
    <scope>IDENTIFICATION</scope>
</reference>
<dbReference type="Ensembl" id="ENSCPVT00000027464.1">
    <property type="protein sequence ID" value="ENSCPVP00000023755.1"/>
    <property type="gene ID" value="ENSCPVG00000009026.2"/>
</dbReference>
<keyword evidence="8" id="KW-0238">DNA-binding</keyword>
<keyword evidence="7" id="KW-0805">Transcription regulation</keyword>
<feature type="compositionally biased region" description="Basic and acidic residues" evidence="11">
    <location>
        <begin position="76"/>
        <end position="104"/>
    </location>
</feature>
<feature type="region of interest" description="Disordered" evidence="11">
    <location>
        <begin position="441"/>
        <end position="530"/>
    </location>
</feature>
<name>A0A8U8AUK6_GEOPR</name>
<reference evidence="12" key="1">
    <citation type="submission" date="2020-02" db="EMBL/GenBank/DDBJ databases">
        <authorList>
            <person name="Enbody D E."/>
            <person name="Pettersson E M."/>
        </authorList>
    </citation>
    <scope>NUCLEOTIDE SEQUENCE [LARGE SCALE GENOMIC DNA]</scope>
</reference>
<evidence type="ECO:0000256" key="2">
    <source>
        <dbReference type="ARBA" id="ARBA00006991"/>
    </source>
</evidence>
<evidence type="ECO:0000256" key="9">
    <source>
        <dbReference type="ARBA" id="ARBA00023163"/>
    </source>
</evidence>
<reference evidence="12" key="2">
    <citation type="submission" date="2025-08" db="UniProtKB">
        <authorList>
            <consortium name="Ensembl"/>
        </authorList>
    </citation>
    <scope>IDENTIFICATION</scope>
</reference>
<dbReference type="FunFam" id="3.30.160.60:FF:000270">
    <property type="entry name" value="Zinc finger protein 512"/>
    <property type="match status" value="1"/>
</dbReference>
<dbReference type="GO" id="GO:0005634">
    <property type="term" value="C:nucleus"/>
    <property type="evidence" value="ECO:0007669"/>
    <property type="project" value="UniProtKB-SubCell"/>
</dbReference>
<dbReference type="InterPro" id="IPR036236">
    <property type="entry name" value="Znf_C2H2_sf"/>
</dbReference>
<comment type="subcellular location">
    <subcellularLocation>
        <location evidence="1">Nucleus</location>
    </subcellularLocation>
</comment>
<keyword evidence="3" id="KW-0479">Metal-binding</keyword>
<dbReference type="PROSITE" id="PS50157">
    <property type="entry name" value="ZINC_FINGER_C2H2_2"/>
    <property type="match status" value="2"/>
</dbReference>
<evidence type="ECO:0000313" key="13">
    <source>
        <dbReference type="Proteomes" id="UP000694382"/>
    </source>
</evidence>
<feature type="compositionally biased region" description="Polar residues" evidence="11">
    <location>
        <begin position="35"/>
        <end position="46"/>
    </location>
</feature>